<comment type="caution">
    <text evidence="2">The sequence shown here is derived from an EMBL/GenBank/DDBJ whole genome shotgun (WGS) entry which is preliminary data.</text>
</comment>
<proteinExistence type="predicted"/>
<dbReference type="InterPro" id="IPR017853">
    <property type="entry name" value="GH"/>
</dbReference>
<dbReference type="EMBL" id="NBTZ01000026">
    <property type="protein sequence ID" value="OTP78357.1"/>
    <property type="molecule type" value="Genomic_DNA"/>
</dbReference>
<evidence type="ECO:0008006" key="4">
    <source>
        <dbReference type="Google" id="ProtNLM"/>
    </source>
</evidence>
<evidence type="ECO:0000256" key="1">
    <source>
        <dbReference type="SAM" id="SignalP"/>
    </source>
</evidence>
<dbReference type="SUPFAM" id="SSF51445">
    <property type="entry name" value="(Trans)glycosidases"/>
    <property type="match status" value="1"/>
</dbReference>
<dbReference type="RefSeq" id="WP_075357404.1">
    <property type="nucleotide sequence ID" value="NZ_MSRG01000012.1"/>
</dbReference>
<sequence length="402" mass="42346">MLSRRSFLSRVCAFGGSYALAGCGGGGGGSDSSAASKGVSVAAAPTGSSAVTVTQPPAAAAAPAAASGAASEVAVPDAAASEPVEVPDDSAVKAASGMFYGMNGHYDYLYTPSQTVAILQALGCTSYRLTCFDAKSLNALVNMAKAFVGTGISLFVCIDESLTDASGVVWTSEAAAYNQGFQSGSTIAAALMPYGVTMYECGNELTRRSQTVIDSSSAGNRVTDFNNTNWPAMRGVMRGMMDGVRSVQPGAKCGINFCVADIGASDALWDGTQPDGTTGHPQLRWDITTWHNYEVYGDIFNIGVNGGGPNFDLPAYCKKRYGVPFMITEWNANPEDSQAFRASYITERLTRFYAARKTDNIESVMYYVLDSGNTSWGILIDGKIVDPEYSAMRNFILANPDT</sequence>
<dbReference type="Gene3D" id="3.20.20.80">
    <property type="entry name" value="Glycosidases"/>
    <property type="match status" value="1"/>
</dbReference>
<name>A0A242N3X6_CABSO</name>
<dbReference type="InterPro" id="IPR006311">
    <property type="entry name" value="TAT_signal"/>
</dbReference>
<accession>A0A242N3X6</accession>
<organism evidence="2 3">
    <name type="scientific">Caballeronia sordidicola</name>
    <name type="common">Burkholderia sordidicola</name>
    <dbReference type="NCBI Taxonomy" id="196367"/>
    <lineage>
        <taxon>Bacteria</taxon>
        <taxon>Pseudomonadati</taxon>
        <taxon>Pseudomonadota</taxon>
        <taxon>Betaproteobacteria</taxon>
        <taxon>Burkholderiales</taxon>
        <taxon>Burkholderiaceae</taxon>
        <taxon>Caballeronia</taxon>
    </lineage>
</organism>
<keyword evidence="1" id="KW-0732">Signal</keyword>
<feature type="chain" id="PRO_5011282778" description="Glycosyl hydrolase" evidence="1">
    <location>
        <begin position="22"/>
        <end position="402"/>
    </location>
</feature>
<dbReference type="Proteomes" id="UP000195221">
    <property type="component" value="Unassembled WGS sequence"/>
</dbReference>
<dbReference type="PROSITE" id="PS51257">
    <property type="entry name" value="PROKAR_LIPOPROTEIN"/>
    <property type="match status" value="1"/>
</dbReference>
<protein>
    <recommendedName>
        <fullName evidence="4">Glycosyl hydrolase</fullName>
    </recommendedName>
</protein>
<reference evidence="2 3" key="1">
    <citation type="submission" date="2017-03" db="EMBL/GenBank/DDBJ databases">
        <title>Genome analysis of strain PAMC 26577.</title>
        <authorList>
            <person name="Oh H.-M."/>
            <person name="Yang J.-A."/>
        </authorList>
    </citation>
    <scope>NUCLEOTIDE SEQUENCE [LARGE SCALE GENOMIC DNA]</scope>
    <source>
        <strain evidence="2 3">PAMC 26577</strain>
    </source>
</reference>
<evidence type="ECO:0000313" key="2">
    <source>
        <dbReference type="EMBL" id="OTP78357.1"/>
    </source>
</evidence>
<feature type="signal peptide" evidence="1">
    <location>
        <begin position="1"/>
        <end position="21"/>
    </location>
</feature>
<evidence type="ECO:0000313" key="3">
    <source>
        <dbReference type="Proteomes" id="UP000195221"/>
    </source>
</evidence>
<gene>
    <name evidence="2" type="ORF">PAMC26577_06860</name>
</gene>
<dbReference type="PROSITE" id="PS51318">
    <property type="entry name" value="TAT"/>
    <property type="match status" value="1"/>
</dbReference>
<dbReference type="AlphaFoldDB" id="A0A242N3X6"/>